<dbReference type="Proteomes" id="UP000620550">
    <property type="component" value="Unassembled WGS sequence"/>
</dbReference>
<keyword evidence="5" id="KW-1185">Reference proteome</keyword>
<dbReference type="RefSeq" id="WP_189626341.1">
    <property type="nucleotide sequence ID" value="NZ_BNAF01000006.1"/>
</dbReference>
<evidence type="ECO:0000256" key="2">
    <source>
        <dbReference type="SAM" id="SignalP"/>
    </source>
</evidence>
<reference evidence="5" key="1">
    <citation type="journal article" date="2019" name="Int. J. Syst. Evol. Microbiol.">
        <title>The Global Catalogue of Microorganisms (GCM) 10K type strain sequencing project: providing services to taxonomists for standard genome sequencing and annotation.</title>
        <authorList>
            <consortium name="The Broad Institute Genomics Platform"/>
            <consortium name="The Broad Institute Genome Sequencing Center for Infectious Disease"/>
            <person name="Wu L."/>
            <person name="Ma J."/>
        </authorList>
    </citation>
    <scope>NUCLEOTIDE SEQUENCE [LARGE SCALE GENOMIC DNA]</scope>
    <source>
        <strain evidence="5">CGMCC 1.12966</strain>
    </source>
</reference>
<keyword evidence="2" id="KW-0732">Signal</keyword>
<accession>A0ABQ3HVD1</accession>
<dbReference type="InterPro" id="IPR052940">
    <property type="entry name" value="Carb_Esterase_6"/>
</dbReference>
<evidence type="ECO:0000313" key="5">
    <source>
        <dbReference type="Proteomes" id="UP000620550"/>
    </source>
</evidence>
<comment type="caution">
    <text evidence="4">The sequence shown here is derived from an EMBL/GenBank/DDBJ whole genome shotgun (WGS) entry which is preliminary data.</text>
</comment>
<protein>
    <recommendedName>
        <fullName evidence="3">Sialate O-acetylesterase domain-containing protein</fullName>
    </recommendedName>
</protein>
<feature type="chain" id="PRO_5045276489" description="Sialate O-acetylesterase domain-containing protein" evidence="2">
    <location>
        <begin position="24"/>
        <end position="279"/>
    </location>
</feature>
<proteinExistence type="predicted"/>
<feature type="signal peptide" evidence="2">
    <location>
        <begin position="1"/>
        <end position="23"/>
    </location>
</feature>
<dbReference type="SUPFAM" id="SSF52266">
    <property type="entry name" value="SGNH hydrolase"/>
    <property type="match status" value="1"/>
</dbReference>
<dbReference type="InterPro" id="IPR036514">
    <property type="entry name" value="SGNH_hydro_sf"/>
</dbReference>
<organism evidence="4 5">
    <name type="scientific">Sphingobacterium griseoflavum</name>
    <dbReference type="NCBI Taxonomy" id="1474952"/>
    <lineage>
        <taxon>Bacteria</taxon>
        <taxon>Pseudomonadati</taxon>
        <taxon>Bacteroidota</taxon>
        <taxon>Sphingobacteriia</taxon>
        <taxon>Sphingobacteriales</taxon>
        <taxon>Sphingobacteriaceae</taxon>
        <taxon>Sphingobacterium</taxon>
    </lineage>
</organism>
<feature type="domain" description="Sialate O-acetylesterase" evidence="3">
    <location>
        <begin position="28"/>
        <end position="272"/>
    </location>
</feature>
<dbReference type="InterPro" id="IPR005181">
    <property type="entry name" value="SASA"/>
</dbReference>
<dbReference type="Gene3D" id="3.40.50.1110">
    <property type="entry name" value="SGNH hydrolase"/>
    <property type="match status" value="1"/>
</dbReference>
<keyword evidence="1" id="KW-0378">Hydrolase</keyword>
<dbReference type="PANTHER" id="PTHR31988">
    <property type="entry name" value="ESTERASE, PUTATIVE (DUF303)-RELATED"/>
    <property type="match status" value="1"/>
</dbReference>
<dbReference type="Pfam" id="PF03629">
    <property type="entry name" value="SASA"/>
    <property type="match status" value="1"/>
</dbReference>
<dbReference type="EMBL" id="BNAF01000006">
    <property type="protein sequence ID" value="GHE35240.1"/>
    <property type="molecule type" value="Genomic_DNA"/>
</dbReference>
<name>A0ABQ3HVD1_9SPHI</name>
<evidence type="ECO:0000259" key="3">
    <source>
        <dbReference type="Pfam" id="PF03629"/>
    </source>
</evidence>
<sequence length="279" mass="31155">MNKKVALFLVSILSMISLQLCYAQDPNFHIYLCFGQSNMEGHGQFEPQDTIADPRFRVLAAVDCPDINRVKGEWYKAVPPLSRCHTGLTPADYFGKTLLANLADSIQVGIINVSVGGCHIQLFDKDSTSSYVQKAPKWMKDMLAAYDDDPYGRLIEMAKVAQKDGVIRGILLHQGESNVGDKFWPYKVKRVYEHILSDLSLKAEQTPLLVGEMLAAEEWGKCAGMNEIIRTIPQVIPTAHIVSSKDCEGIADLIHFSPAGYRQLGKNYAFTLMQLDRTK</sequence>
<gene>
    <name evidence="4" type="ORF">GCM10017764_18120</name>
</gene>
<evidence type="ECO:0000313" key="4">
    <source>
        <dbReference type="EMBL" id="GHE35240.1"/>
    </source>
</evidence>
<evidence type="ECO:0000256" key="1">
    <source>
        <dbReference type="ARBA" id="ARBA00022801"/>
    </source>
</evidence>
<dbReference type="PANTHER" id="PTHR31988:SF19">
    <property type="entry name" value="9-O-ACETYL-N-ACETYLNEURAMINIC ACID DEACETYLASE-RELATED"/>
    <property type="match status" value="1"/>
</dbReference>